<dbReference type="NCBIfam" id="NF003793">
    <property type="entry name" value="PRK05382.1"/>
    <property type="match status" value="1"/>
</dbReference>
<dbReference type="GO" id="GO:0005829">
    <property type="term" value="C:cytosol"/>
    <property type="evidence" value="ECO:0007669"/>
    <property type="project" value="TreeGrafter"/>
</dbReference>
<dbReference type="GO" id="GO:0010181">
    <property type="term" value="F:FMN binding"/>
    <property type="evidence" value="ECO:0007669"/>
    <property type="project" value="TreeGrafter"/>
</dbReference>
<keyword evidence="7" id="KW-0521">NADP</keyword>
<dbReference type="RefSeq" id="WP_037500777.1">
    <property type="nucleotide sequence ID" value="NZ_JJMU01000053.1"/>
</dbReference>
<dbReference type="FunFam" id="3.60.150.10:FF:000003">
    <property type="entry name" value="Chorismate synthase"/>
    <property type="match status" value="1"/>
</dbReference>
<dbReference type="GO" id="GO:0004107">
    <property type="term" value="F:chorismate synthase activity"/>
    <property type="evidence" value="ECO:0007669"/>
    <property type="project" value="UniProtKB-UniRule"/>
</dbReference>
<comment type="caution">
    <text evidence="9">The sequence shown here is derived from an EMBL/GenBank/DDBJ whole genome shotgun (WGS) entry which is preliminary data.</text>
</comment>
<dbReference type="AlphaFoldDB" id="A0A0B8T703"/>
<dbReference type="eggNOG" id="COG0082">
    <property type="taxonomic scope" value="Bacteria"/>
</dbReference>
<evidence type="ECO:0000256" key="8">
    <source>
        <dbReference type="RuleBase" id="RU000605"/>
    </source>
</evidence>
<dbReference type="InterPro" id="IPR000453">
    <property type="entry name" value="Chorismate_synth"/>
</dbReference>
<gene>
    <name evidence="7" type="primary">aroC</name>
    <name evidence="9" type="ORF">DI53_2831</name>
</gene>
<keyword evidence="7" id="KW-0288">FMN</keyword>
<protein>
    <recommendedName>
        <fullName evidence="3 7">Chorismate synthase</fullName>
        <shortName evidence="7">CS</shortName>
        <ecNumber evidence="3 7">4.2.3.5</ecNumber>
    </recommendedName>
    <alternativeName>
        <fullName evidence="7">5-enolpyruvylshikimate-3-phosphate phospholyase</fullName>
    </alternativeName>
</protein>
<dbReference type="HAMAP" id="MF_00300">
    <property type="entry name" value="Chorismate_synth"/>
    <property type="match status" value="1"/>
</dbReference>
<evidence type="ECO:0000256" key="1">
    <source>
        <dbReference type="ARBA" id="ARBA00005044"/>
    </source>
</evidence>
<keyword evidence="5 7" id="KW-0057">Aromatic amino acid biosynthesis</keyword>
<comment type="catalytic activity">
    <reaction evidence="7 8">
        <text>5-O-(1-carboxyvinyl)-3-phosphoshikimate = chorismate + phosphate</text>
        <dbReference type="Rhea" id="RHEA:21020"/>
        <dbReference type="ChEBI" id="CHEBI:29748"/>
        <dbReference type="ChEBI" id="CHEBI:43474"/>
        <dbReference type="ChEBI" id="CHEBI:57701"/>
        <dbReference type="EC" id="4.2.3.5"/>
    </reaction>
</comment>
<comment type="cofactor">
    <cofactor evidence="7 8">
        <name>FMNH2</name>
        <dbReference type="ChEBI" id="CHEBI:57618"/>
    </cofactor>
    <text evidence="7 8">Reduced FMN (FMNH(2)).</text>
</comment>
<feature type="binding site" evidence="7">
    <location>
        <position position="54"/>
    </location>
    <ligand>
        <name>NADP(+)</name>
        <dbReference type="ChEBI" id="CHEBI:58349"/>
    </ligand>
</feature>
<evidence type="ECO:0000313" key="10">
    <source>
        <dbReference type="Proteomes" id="UP000031802"/>
    </source>
</evidence>
<feature type="binding site" evidence="7">
    <location>
        <position position="329"/>
    </location>
    <ligand>
        <name>FMN</name>
        <dbReference type="ChEBI" id="CHEBI:58210"/>
    </ligand>
</feature>
<dbReference type="PANTHER" id="PTHR21085:SF0">
    <property type="entry name" value="CHORISMATE SYNTHASE"/>
    <property type="match status" value="1"/>
</dbReference>
<dbReference type="PATRIC" id="fig|1229276.3.peg.2924"/>
<keyword evidence="7" id="KW-0285">Flavoprotein</keyword>
<evidence type="ECO:0000256" key="2">
    <source>
        <dbReference type="ARBA" id="ARBA00008014"/>
    </source>
</evidence>
<dbReference type="CDD" id="cd07304">
    <property type="entry name" value="Chorismate_synthase"/>
    <property type="match status" value="1"/>
</dbReference>
<reference evidence="9 10" key="2">
    <citation type="journal article" date="2015" name="PLoS ONE">
        <title>Whole-Genome Optical Mapping and Finished Genome Sequence of Sphingobacterium deserti sp. nov., a New Species Isolated from the Western Desert of China.</title>
        <authorList>
            <person name="Teng C."/>
            <person name="Zhou Z."/>
            <person name="Molnar I."/>
            <person name="Li X."/>
            <person name="Tang R."/>
            <person name="Chen M."/>
            <person name="Wang L."/>
            <person name="Su S."/>
            <person name="Zhang W."/>
            <person name="Lin M."/>
        </authorList>
    </citation>
    <scope>NUCLEOTIDE SEQUENCE [LARGE SCALE GENOMIC DNA]</scope>
    <source>
        <strain evidence="10">ACCC05744</strain>
    </source>
</reference>
<dbReference type="OrthoDB" id="9771806at2"/>
<dbReference type="PIRSF" id="PIRSF001456">
    <property type="entry name" value="Chorismate_synth"/>
    <property type="match status" value="1"/>
</dbReference>
<comment type="subunit">
    <text evidence="7">Homotetramer.</text>
</comment>
<feature type="binding site" evidence="7">
    <location>
        <begin position="303"/>
        <end position="307"/>
    </location>
    <ligand>
        <name>FMN</name>
        <dbReference type="ChEBI" id="CHEBI:58210"/>
    </ligand>
</feature>
<name>A0A0B8T703_9SPHI</name>
<evidence type="ECO:0000256" key="4">
    <source>
        <dbReference type="ARBA" id="ARBA00022605"/>
    </source>
</evidence>
<dbReference type="NCBIfam" id="TIGR00033">
    <property type="entry name" value="aroC"/>
    <property type="match status" value="1"/>
</dbReference>
<keyword evidence="7" id="KW-0274">FAD</keyword>
<sequence length="364" mass="39394">MAGNSFGYLFKITTFGESHGKAIGVIIDGCPPNIEIDEQFIQSELDKRKPGQSKITTQRKESDVAQILSGVFEGKSTGTPIAIIIPNEDQRSKDYSHIAETFRPSHADYTYQQKYGIRDYRGGGRSSARETAARVAAGAVAKLFLKQMGIEIFAHVCAVGQLESPNLDTTDLANLLATREANIVRCADPATANEMIELIDGVRKAGDTIGGKIATVVRNVPVGLGEPVFDKLHADLGKAMLSINAVHGFEYGSGFEGSAMYGSEHNDIFVQEENKIRTRTNFSGGIQGGISNGMDISFRTAFKPVATIMRDQDSIDTSGNSTTVSGKGRHDPCVVPRAVIIVEAMTALVLADHFLRFKAYKNEQ</sequence>
<organism evidence="9 10">
    <name type="scientific">Sphingobacterium deserti</name>
    <dbReference type="NCBI Taxonomy" id="1229276"/>
    <lineage>
        <taxon>Bacteria</taxon>
        <taxon>Pseudomonadati</taxon>
        <taxon>Bacteroidota</taxon>
        <taxon>Sphingobacteriia</taxon>
        <taxon>Sphingobacteriales</taxon>
        <taxon>Sphingobacteriaceae</taxon>
        <taxon>Sphingobacterium</taxon>
    </lineage>
</organism>
<feature type="binding site" evidence="7">
    <location>
        <position position="48"/>
    </location>
    <ligand>
        <name>NADP(+)</name>
        <dbReference type="ChEBI" id="CHEBI:58349"/>
    </ligand>
</feature>
<dbReference type="PROSITE" id="PS00787">
    <property type="entry name" value="CHORISMATE_SYNTHASE_1"/>
    <property type="match status" value="1"/>
</dbReference>
<dbReference type="GO" id="GO:0008652">
    <property type="term" value="P:amino acid biosynthetic process"/>
    <property type="evidence" value="ECO:0007669"/>
    <property type="project" value="UniProtKB-KW"/>
</dbReference>
<feature type="binding site" evidence="7">
    <location>
        <begin position="125"/>
        <end position="127"/>
    </location>
    <ligand>
        <name>FMN</name>
        <dbReference type="ChEBI" id="CHEBI:58210"/>
    </ligand>
</feature>
<dbReference type="UniPathway" id="UPA00053">
    <property type="reaction ID" value="UER00090"/>
</dbReference>
<keyword evidence="4 7" id="KW-0028">Amino-acid biosynthesis</keyword>
<evidence type="ECO:0000256" key="6">
    <source>
        <dbReference type="ARBA" id="ARBA00023239"/>
    </source>
</evidence>
<evidence type="ECO:0000313" key="9">
    <source>
        <dbReference type="EMBL" id="KGE13300.1"/>
    </source>
</evidence>
<dbReference type="Proteomes" id="UP000031802">
    <property type="component" value="Unassembled WGS sequence"/>
</dbReference>
<dbReference type="SUPFAM" id="SSF103263">
    <property type="entry name" value="Chorismate synthase, AroC"/>
    <property type="match status" value="1"/>
</dbReference>
<dbReference type="STRING" id="1229276.DI53_2831"/>
<dbReference type="PROSITE" id="PS00789">
    <property type="entry name" value="CHORISMATE_SYNTHASE_3"/>
    <property type="match status" value="1"/>
</dbReference>
<comment type="pathway">
    <text evidence="1 7 8">Metabolic intermediate biosynthesis; chorismate biosynthesis; chorismate from D-erythrose 4-phosphate and phosphoenolpyruvate: step 7/7.</text>
</comment>
<dbReference type="PANTHER" id="PTHR21085">
    <property type="entry name" value="CHORISMATE SYNTHASE"/>
    <property type="match status" value="1"/>
</dbReference>
<dbReference type="EMBL" id="JJMU01000053">
    <property type="protein sequence ID" value="KGE13300.1"/>
    <property type="molecule type" value="Genomic_DNA"/>
</dbReference>
<accession>A0A0B8T703</accession>
<dbReference type="GO" id="GO:0009423">
    <property type="term" value="P:chorismate biosynthetic process"/>
    <property type="evidence" value="ECO:0007669"/>
    <property type="project" value="UniProtKB-UniRule"/>
</dbReference>
<dbReference type="GO" id="GO:0009073">
    <property type="term" value="P:aromatic amino acid family biosynthetic process"/>
    <property type="evidence" value="ECO:0007669"/>
    <property type="project" value="UniProtKB-KW"/>
</dbReference>
<feature type="binding site" evidence="7">
    <location>
        <begin position="244"/>
        <end position="245"/>
    </location>
    <ligand>
        <name>FMN</name>
        <dbReference type="ChEBI" id="CHEBI:58210"/>
    </ligand>
</feature>
<reference evidence="10" key="1">
    <citation type="submission" date="2014-04" db="EMBL/GenBank/DDBJ databases">
        <title>Whole-Genome optical mapping and complete genome sequence of Sphingobacterium deserti sp. nov., a new spaces isolated from desert in the west of China.</title>
        <authorList>
            <person name="Teng C."/>
            <person name="Zhou Z."/>
            <person name="Li X."/>
            <person name="Chen M."/>
            <person name="Lin M."/>
            <person name="Wang L."/>
            <person name="Su S."/>
            <person name="Zhang C."/>
            <person name="Zhang W."/>
        </authorList>
    </citation>
    <scope>NUCLEOTIDE SEQUENCE [LARGE SCALE GENOMIC DNA]</scope>
    <source>
        <strain evidence="10">ACCC05744</strain>
    </source>
</reference>
<keyword evidence="6 7" id="KW-0456">Lyase</keyword>
<evidence type="ECO:0000256" key="7">
    <source>
        <dbReference type="HAMAP-Rule" id="MF_00300"/>
    </source>
</evidence>
<proteinExistence type="inferred from homology"/>
<comment type="function">
    <text evidence="7">Catalyzes the anti-1,4-elimination of the C-3 phosphate and the C-6 proR hydrogen from 5-enolpyruvylshikimate-3-phosphate (EPSP) to yield chorismate, which is the branch point compound that serves as the starting substrate for the three terminal pathways of aromatic amino acid biosynthesis. This reaction introduces a second double bond into the aromatic ring system.</text>
</comment>
<keyword evidence="10" id="KW-1185">Reference proteome</keyword>
<dbReference type="InterPro" id="IPR035904">
    <property type="entry name" value="Chorismate_synth_AroC_sf"/>
</dbReference>
<comment type="similarity">
    <text evidence="2 7 8">Belongs to the chorismate synthase family.</text>
</comment>
<evidence type="ECO:0000256" key="3">
    <source>
        <dbReference type="ARBA" id="ARBA00013036"/>
    </source>
</evidence>
<evidence type="ECO:0000256" key="5">
    <source>
        <dbReference type="ARBA" id="ARBA00023141"/>
    </source>
</evidence>
<dbReference type="PROSITE" id="PS00788">
    <property type="entry name" value="CHORISMATE_SYNTHASE_2"/>
    <property type="match status" value="1"/>
</dbReference>
<dbReference type="Gene3D" id="3.60.150.10">
    <property type="entry name" value="Chorismate synthase AroC"/>
    <property type="match status" value="1"/>
</dbReference>
<dbReference type="InterPro" id="IPR020541">
    <property type="entry name" value="Chorismate_synthase_CS"/>
</dbReference>
<feature type="binding site" evidence="7">
    <location>
        <position position="288"/>
    </location>
    <ligand>
        <name>FMN</name>
        <dbReference type="ChEBI" id="CHEBI:58210"/>
    </ligand>
</feature>
<dbReference type="EC" id="4.2.3.5" evidence="3 7"/>
<dbReference type="Pfam" id="PF01264">
    <property type="entry name" value="Chorismate_synt"/>
    <property type="match status" value="1"/>
</dbReference>